<dbReference type="Ensembl" id="ENSEAST00005029596.2">
    <property type="protein sequence ID" value="ENSEASP00005027255.1"/>
    <property type="gene ID" value="ENSEASG00005018574.2"/>
</dbReference>
<dbReference type="Proteomes" id="UP000694387">
    <property type="component" value="Chromosome 10"/>
</dbReference>
<organism evidence="1 2">
    <name type="scientific">Equus asinus</name>
    <name type="common">Donkey</name>
    <name type="synonym">Equus africanus asinus</name>
    <dbReference type="NCBI Taxonomy" id="9793"/>
    <lineage>
        <taxon>Eukaryota</taxon>
        <taxon>Metazoa</taxon>
        <taxon>Chordata</taxon>
        <taxon>Craniata</taxon>
        <taxon>Vertebrata</taxon>
        <taxon>Euteleostomi</taxon>
        <taxon>Mammalia</taxon>
        <taxon>Eutheria</taxon>
        <taxon>Laurasiatheria</taxon>
        <taxon>Perissodactyla</taxon>
        <taxon>Equidae</taxon>
        <taxon>Equus</taxon>
    </lineage>
</organism>
<accession>A0A8C4MIH9</accession>
<dbReference type="AlphaFoldDB" id="A0A8C4MIH9"/>
<sequence>MFLWKPGETACENPGSMNRHLLCSRHCPRCEDMAAYKEDSNSYPYKASYVRR</sequence>
<evidence type="ECO:0000313" key="2">
    <source>
        <dbReference type="Proteomes" id="UP000694387"/>
    </source>
</evidence>
<reference evidence="1" key="2">
    <citation type="submission" date="2025-08" db="UniProtKB">
        <authorList>
            <consortium name="Ensembl"/>
        </authorList>
    </citation>
    <scope>IDENTIFICATION</scope>
</reference>
<keyword evidence="2" id="KW-1185">Reference proteome</keyword>
<name>A0A8C4MIH9_EQUAS</name>
<reference evidence="1 2" key="1">
    <citation type="journal article" date="2020" name="Nat. Commun.">
        <title>Donkey genomes provide new insights into domestication and selection for coat color.</title>
        <authorList>
            <person name="Wang"/>
            <person name="C."/>
            <person name="Li"/>
            <person name="H."/>
            <person name="Guo"/>
            <person name="Y."/>
            <person name="Huang"/>
            <person name="J."/>
            <person name="Sun"/>
            <person name="Y."/>
            <person name="Min"/>
            <person name="J."/>
            <person name="Wang"/>
            <person name="J."/>
            <person name="Fang"/>
            <person name="X."/>
            <person name="Zhao"/>
            <person name="Z."/>
            <person name="Wang"/>
            <person name="S."/>
            <person name="Zhang"/>
            <person name="Y."/>
            <person name="Liu"/>
            <person name="Q."/>
            <person name="Jiang"/>
            <person name="Q."/>
            <person name="Wang"/>
            <person name="X."/>
            <person name="Guo"/>
            <person name="Y."/>
            <person name="Yang"/>
            <person name="C."/>
            <person name="Wang"/>
            <person name="Y."/>
            <person name="Tian"/>
            <person name="F."/>
            <person name="Zhuang"/>
            <person name="G."/>
            <person name="Fan"/>
            <person name="Y."/>
            <person name="Gao"/>
            <person name="Q."/>
            <person name="Li"/>
            <person name="Y."/>
            <person name="Ju"/>
            <person name="Z."/>
            <person name="Li"/>
            <person name="J."/>
            <person name="Li"/>
            <person name="R."/>
            <person name="Hou"/>
            <person name="M."/>
            <person name="Yang"/>
            <person name="G."/>
            <person name="Liu"/>
            <person name="G."/>
            <person name="Liu"/>
            <person name="W."/>
            <person name="Guo"/>
            <person name="J."/>
            <person name="Pan"/>
            <person name="S."/>
            <person name="Fan"/>
            <person name="G."/>
            <person name="Zhang"/>
            <person name="W."/>
            <person name="Zhang"/>
            <person name="R."/>
            <person name="Yu"/>
            <person name="J."/>
            <person name="Zhang"/>
            <person name="X."/>
            <person name="Yin"/>
            <person name="Q."/>
            <person name="Ji"/>
            <person name="C."/>
            <person name="Jin"/>
            <person name="Y."/>
            <person name="Yue"/>
            <person name="G."/>
            <person name="Liu"/>
            <person name="M."/>
            <person name="Xu"/>
            <person name="J."/>
            <person name="Liu"/>
            <person name="S."/>
            <person name="Jordana"/>
            <person name="J."/>
            <person name="Noce"/>
            <person name="A."/>
            <person name="Amills"/>
            <person name="M."/>
            <person name="Wu"/>
            <person name="D.D."/>
            <person name="Li"/>
            <person name="S."/>
            <person name="Zhou"/>
            <person name="X. and Zhong"/>
            <person name="J."/>
        </authorList>
    </citation>
    <scope>NUCLEOTIDE SEQUENCE [LARGE SCALE GENOMIC DNA]</scope>
</reference>
<reference evidence="1" key="3">
    <citation type="submission" date="2025-09" db="UniProtKB">
        <authorList>
            <consortium name="Ensembl"/>
        </authorList>
    </citation>
    <scope>IDENTIFICATION</scope>
</reference>
<proteinExistence type="predicted"/>
<evidence type="ECO:0000313" key="1">
    <source>
        <dbReference type="Ensembl" id="ENSEASP00005027255.1"/>
    </source>
</evidence>
<protein>
    <submittedName>
        <fullName evidence="1">Uncharacterized protein</fullName>
    </submittedName>
</protein>